<evidence type="ECO:0000256" key="6">
    <source>
        <dbReference type="ARBA" id="ARBA00023136"/>
    </source>
</evidence>
<dbReference type="PROSITE" id="PS50850">
    <property type="entry name" value="MFS"/>
    <property type="match status" value="1"/>
</dbReference>
<evidence type="ECO:0000313" key="28">
    <source>
        <dbReference type="Proteomes" id="UP001215956"/>
    </source>
</evidence>
<evidence type="ECO:0000256" key="22">
    <source>
        <dbReference type="ARBA" id="ARBA00045018"/>
    </source>
</evidence>
<evidence type="ECO:0000256" key="23">
    <source>
        <dbReference type="ARBA" id="ARBA00045709"/>
    </source>
</evidence>
<comment type="subcellular location">
    <subcellularLocation>
        <location evidence="1">Lysosome membrane</location>
        <topology evidence="1">Multi-pass membrane protein</topology>
    </subcellularLocation>
</comment>
<proteinExistence type="inferred from homology"/>
<evidence type="ECO:0000256" key="21">
    <source>
        <dbReference type="ARBA" id="ARBA00044985"/>
    </source>
</evidence>
<comment type="similarity">
    <text evidence="2">Belongs to the major facilitator superfamily.</text>
</comment>
<comment type="catalytic activity">
    <reaction evidence="18">
        <text>L-histidyl-L-alpha-amino acid(out) = L-histidyl-L-alpha-amino acid(in)</text>
        <dbReference type="Rhea" id="RHEA:79379"/>
        <dbReference type="ChEBI" id="CHEBI:229964"/>
    </reaction>
</comment>
<comment type="caution">
    <text evidence="27">The sequence shown here is derived from an EMBL/GenBank/DDBJ whole genome shotgun (WGS) entry which is preliminary data.</text>
</comment>
<evidence type="ECO:0000256" key="4">
    <source>
        <dbReference type="ARBA" id="ARBA00022692"/>
    </source>
</evidence>
<comment type="catalytic activity">
    <reaction evidence="11">
        <text>L-alpha-aminoacyl-L-histidine(out) = L-alpha-aminoacyl-L-histidine(in)</text>
        <dbReference type="Rhea" id="RHEA:79375"/>
        <dbReference type="ChEBI" id="CHEBI:229967"/>
    </reaction>
</comment>
<keyword evidence="5 25" id="KW-1133">Transmembrane helix</keyword>
<dbReference type="Gene3D" id="1.20.1250.20">
    <property type="entry name" value="MFS general substrate transporter like domains"/>
    <property type="match status" value="2"/>
</dbReference>
<comment type="catalytic activity">
    <reaction evidence="17">
        <text>L-arginyl-glycine(out) = L-arginyl-glycine(in)</text>
        <dbReference type="Rhea" id="RHEA:79391"/>
        <dbReference type="ChEBI" id="CHEBI:229955"/>
    </reaction>
</comment>
<feature type="transmembrane region" description="Helical" evidence="25">
    <location>
        <begin position="390"/>
        <end position="411"/>
    </location>
</feature>
<dbReference type="InterPro" id="IPR011701">
    <property type="entry name" value="MFS"/>
</dbReference>
<evidence type="ECO:0000256" key="7">
    <source>
        <dbReference type="ARBA" id="ARBA00023228"/>
    </source>
</evidence>
<keyword evidence="4 25" id="KW-0812">Transmembrane</keyword>
<evidence type="ECO:0000256" key="9">
    <source>
        <dbReference type="ARBA" id="ARBA00044878"/>
    </source>
</evidence>
<comment type="catalytic activity">
    <reaction evidence="8">
        <text>L-lysyl-L-alanine(out) = L-lysyl-L-alanine(in)</text>
        <dbReference type="Rhea" id="RHEA:79399"/>
        <dbReference type="ChEBI" id="CHEBI:229954"/>
    </reaction>
</comment>
<feature type="transmembrane region" description="Helical" evidence="25">
    <location>
        <begin position="74"/>
        <end position="92"/>
    </location>
</feature>
<evidence type="ECO:0000256" key="2">
    <source>
        <dbReference type="ARBA" id="ARBA00008335"/>
    </source>
</evidence>
<evidence type="ECO:0000256" key="14">
    <source>
        <dbReference type="ARBA" id="ARBA00044898"/>
    </source>
</evidence>
<feature type="transmembrane region" description="Helical" evidence="25">
    <location>
        <begin position="230"/>
        <end position="247"/>
    </location>
</feature>
<dbReference type="Proteomes" id="UP001215956">
    <property type="component" value="Unassembled WGS sequence"/>
</dbReference>
<dbReference type="InterPro" id="IPR020846">
    <property type="entry name" value="MFS_dom"/>
</dbReference>
<dbReference type="PANTHER" id="PTHR23512:SF3">
    <property type="entry name" value="MAJOR FACILITATOR SUPERFAMILY DOMAIN-CONTAINING PROTEIN 1"/>
    <property type="match status" value="1"/>
</dbReference>
<feature type="transmembrane region" description="Helical" evidence="25">
    <location>
        <begin position="267"/>
        <end position="287"/>
    </location>
</feature>
<protein>
    <recommendedName>
        <fullName evidence="21">Lysosomal dipeptide transporter MFSD1</fullName>
    </recommendedName>
    <alternativeName>
        <fullName evidence="22">Major facilitator superfamily domain-containing protein 1</fullName>
    </alternativeName>
</protein>
<comment type="catalytic activity">
    <reaction evidence="15">
        <text>L-arginyl-L-alpha-amino acid(out) = L-arginyl-L-alpha-amino acid(in)</text>
        <dbReference type="Rhea" id="RHEA:79371"/>
        <dbReference type="ChEBI" id="CHEBI:84315"/>
    </reaction>
</comment>
<comment type="catalytic activity">
    <reaction evidence="19">
        <text>L-alanyl-L-lysine(out) = L-alanyl-L-lysine(in)</text>
        <dbReference type="Rhea" id="RHEA:79415"/>
        <dbReference type="ChEBI" id="CHEBI:192470"/>
    </reaction>
</comment>
<comment type="function">
    <text evidence="23">Lysosomal dipeptide uniporter that selectively exports lysine, arginine or histidine-containing dipeptides with a net positive charge from the lysosome lumen into the cytosol. Could play a role in a specific type of protein O-glycosylation indirectly regulating macrophages migration and tissue invasion. Also essential for liver homeostasis.</text>
</comment>
<evidence type="ECO:0000256" key="12">
    <source>
        <dbReference type="ARBA" id="ARBA00044891"/>
    </source>
</evidence>
<reference evidence="27 28" key="1">
    <citation type="submission" date="2023-03" db="EMBL/GenBank/DDBJ databases">
        <title>Whole genome sequencing of Methanotrichaceae archaeon M04Ac.</title>
        <authorList>
            <person name="Khomyakova M.A."/>
            <person name="Merkel A.Y."/>
            <person name="Slobodkin A.I."/>
        </authorList>
    </citation>
    <scope>NUCLEOTIDE SEQUENCE [LARGE SCALE GENOMIC DNA]</scope>
    <source>
        <strain evidence="27 28">M04Ac</strain>
    </source>
</reference>
<keyword evidence="3" id="KW-0813">Transport</keyword>
<gene>
    <name evidence="27" type="ORF">P0O24_06535</name>
</gene>
<dbReference type="Pfam" id="PF07690">
    <property type="entry name" value="MFS_1"/>
    <property type="match status" value="1"/>
</dbReference>
<dbReference type="RefSeq" id="WP_316968941.1">
    <property type="nucleotide sequence ID" value="NZ_JARFPL010000016.1"/>
</dbReference>
<evidence type="ECO:0000256" key="13">
    <source>
        <dbReference type="ARBA" id="ARBA00044893"/>
    </source>
</evidence>
<comment type="subunit">
    <text evidence="24">Homodimer. Interacts with lysosomal protein GLMP (via lumenal domain); the interaction starts while both proteins are still in the endoplasmic reticulum and is required for stabilization of MFSD1 in lysosomes but has no direct effect on its targeting to lysosomes or transporter activity.</text>
</comment>
<comment type="catalytic activity">
    <reaction evidence="12">
        <text>L-lysyl-L-alpha-amino acid(out) = L-lysyl-L-alpha-amino acid(in)</text>
        <dbReference type="Rhea" id="RHEA:79387"/>
        <dbReference type="ChEBI" id="CHEBI:229965"/>
    </reaction>
</comment>
<evidence type="ECO:0000256" key="18">
    <source>
        <dbReference type="ARBA" id="ARBA00044912"/>
    </source>
</evidence>
<feature type="transmembrane region" description="Helical" evidence="25">
    <location>
        <begin position="98"/>
        <end position="116"/>
    </location>
</feature>
<evidence type="ECO:0000256" key="19">
    <source>
        <dbReference type="ARBA" id="ARBA00044919"/>
    </source>
</evidence>
<dbReference type="SUPFAM" id="SSF103473">
    <property type="entry name" value="MFS general substrate transporter"/>
    <property type="match status" value="1"/>
</dbReference>
<evidence type="ECO:0000256" key="20">
    <source>
        <dbReference type="ARBA" id="ARBA00044924"/>
    </source>
</evidence>
<organism evidence="27 28">
    <name type="scientific">Candidatus Methanocrinis alkalitolerans</name>
    <dbReference type="NCBI Taxonomy" id="3033395"/>
    <lineage>
        <taxon>Archaea</taxon>
        <taxon>Methanobacteriati</taxon>
        <taxon>Methanobacteriota</taxon>
        <taxon>Stenosarchaea group</taxon>
        <taxon>Methanomicrobia</taxon>
        <taxon>Methanotrichales</taxon>
        <taxon>Methanotrichaceae</taxon>
        <taxon>Methanocrinis</taxon>
    </lineage>
</organism>
<comment type="catalytic activity">
    <reaction evidence="14">
        <text>L-aspartyl-L-lysine(out) = L-aspartyl-L-lysine(in)</text>
        <dbReference type="Rhea" id="RHEA:79411"/>
        <dbReference type="ChEBI" id="CHEBI:229953"/>
    </reaction>
</comment>
<evidence type="ECO:0000256" key="5">
    <source>
        <dbReference type="ARBA" id="ARBA00022989"/>
    </source>
</evidence>
<accession>A0ABT5XEU8</accession>
<comment type="catalytic activity">
    <reaction evidence="20">
        <text>L-lysyl-glycine(out) = L-lysyl-glycine(in)</text>
        <dbReference type="Rhea" id="RHEA:79407"/>
        <dbReference type="ChEBI" id="CHEBI:191202"/>
    </reaction>
</comment>
<dbReference type="InterPro" id="IPR036259">
    <property type="entry name" value="MFS_trans_sf"/>
</dbReference>
<name>A0ABT5XEU8_9EURY</name>
<evidence type="ECO:0000256" key="1">
    <source>
        <dbReference type="ARBA" id="ARBA00004155"/>
    </source>
</evidence>
<evidence type="ECO:0000313" key="27">
    <source>
        <dbReference type="EMBL" id="MDF0593236.1"/>
    </source>
</evidence>
<feature type="transmembrane region" description="Helical" evidence="25">
    <location>
        <begin position="299"/>
        <end position="318"/>
    </location>
</feature>
<evidence type="ECO:0000256" key="3">
    <source>
        <dbReference type="ARBA" id="ARBA00022448"/>
    </source>
</evidence>
<feature type="transmembrane region" description="Helical" evidence="25">
    <location>
        <begin position="36"/>
        <end position="53"/>
    </location>
</feature>
<comment type="catalytic activity">
    <reaction evidence="16">
        <text>L-lysyl-L-lysine(out) = L-lysyl-L-lysine(in)</text>
        <dbReference type="Rhea" id="RHEA:79403"/>
        <dbReference type="ChEBI" id="CHEBI:229956"/>
    </reaction>
</comment>
<evidence type="ECO:0000259" key="26">
    <source>
        <dbReference type="PROSITE" id="PS50850"/>
    </source>
</evidence>
<feature type="domain" description="Major facilitator superfamily (MFS) profile" evidence="26">
    <location>
        <begin position="7"/>
        <end position="416"/>
    </location>
</feature>
<evidence type="ECO:0000256" key="8">
    <source>
        <dbReference type="ARBA" id="ARBA00044876"/>
    </source>
</evidence>
<feature type="transmembrane region" description="Helical" evidence="25">
    <location>
        <begin position="351"/>
        <end position="370"/>
    </location>
</feature>
<feature type="transmembrane region" description="Helical" evidence="25">
    <location>
        <begin position="128"/>
        <end position="153"/>
    </location>
</feature>
<keyword evidence="7" id="KW-0458">Lysosome</keyword>
<keyword evidence="28" id="KW-1185">Reference proteome</keyword>
<evidence type="ECO:0000256" key="10">
    <source>
        <dbReference type="ARBA" id="ARBA00044881"/>
    </source>
</evidence>
<evidence type="ECO:0000256" key="24">
    <source>
        <dbReference type="ARBA" id="ARBA00046376"/>
    </source>
</evidence>
<comment type="catalytic activity">
    <reaction evidence="13">
        <text>L-alpha-aminoacyl-L-lysine(out) = L-alpha-aminoacyl-L-lysine(in)</text>
        <dbReference type="Rhea" id="RHEA:79383"/>
        <dbReference type="ChEBI" id="CHEBI:229966"/>
    </reaction>
</comment>
<keyword evidence="6 25" id="KW-0472">Membrane</keyword>
<evidence type="ECO:0000256" key="17">
    <source>
        <dbReference type="ARBA" id="ARBA00044903"/>
    </source>
</evidence>
<evidence type="ECO:0000256" key="16">
    <source>
        <dbReference type="ARBA" id="ARBA00044900"/>
    </source>
</evidence>
<sequence length="437" mass="46740">MSRRWAVFGILASAYFFVYFHRVSTAAVATDLEATFAVSAASIALLSSAYFYAYTVMQLPAGLLTDSWGPRKTVSAFTLLAAAGAILTGIASSFELVVVGRVMIGLGVAMVYIPTMKIISTWYRTNEFATLSGILLAVGNLGALGAAGPLAFFSAALGWQQVFLILGAITLAIAVGAWAIARDRPQDVGLPAISEIEAYEGGGSELDDGGPERIPMGAALKMTFGSGRKFWPMAVWFFFMYGSVMVYQGLWAGPFYSDVLGWVKTTYGIVLTFIGIGMIFGCTTAGYISDKVLGSRKKVLVAGSVAYTVIWAVIWSTAGSISSPQAYMAINFFFGFFGGFFVVSYAQIKELFPMAIVGTVTAALNIFPFAGGAVLQQVSGLILTSRSPEAYQSVWLLMLVCMIVATVAVSLSRESEEARERANQIRGGGSLRRWLFG</sequence>
<comment type="catalytic activity">
    <reaction evidence="10">
        <text>L-alpha-aminoacyl-L-arginine(out) = L-alpha-aminoacyl-L-arginine(in)</text>
        <dbReference type="Rhea" id="RHEA:79367"/>
        <dbReference type="ChEBI" id="CHEBI:229968"/>
    </reaction>
</comment>
<evidence type="ECO:0000256" key="25">
    <source>
        <dbReference type="SAM" id="Phobius"/>
    </source>
</evidence>
<comment type="catalytic activity">
    <reaction evidence="9">
        <text>L-histidyl-glycine(out) = L-histidyl-glycine(in)</text>
        <dbReference type="Rhea" id="RHEA:79395"/>
        <dbReference type="ChEBI" id="CHEBI:229957"/>
    </reaction>
</comment>
<feature type="transmembrane region" description="Helical" evidence="25">
    <location>
        <begin position="324"/>
        <end position="344"/>
    </location>
</feature>
<dbReference type="PANTHER" id="PTHR23512">
    <property type="entry name" value="MAJOR FACILITATOR SUPERFAMILY DOMAIN-CONTAINING PROTEIN 1"/>
    <property type="match status" value="1"/>
</dbReference>
<dbReference type="EMBL" id="JARFPL010000016">
    <property type="protein sequence ID" value="MDF0593236.1"/>
    <property type="molecule type" value="Genomic_DNA"/>
</dbReference>
<feature type="transmembrane region" description="Helical" evidence="25">
    <location>
        <begin position="159"/>
        <end position="181"/>
    </location>
</feature>
<evidence type="ECO:0000256" key="15">
    <source>
        <dbReference type="ARBA" id="ARBA00044899"/>
    </source>
</evidence>
<dbReference type="InterPro" id="IPR052187">
    <property type="entry name" value="MFSD1"/>
</dbReference>
<evidence type="ECO:0000256" key="11">
    <source>
        <dbReference type="ARBA" id="ARBA00044884"/>
    </source>
</evidence>